<evidence type="ECO:0000313" key="1">
    <source>
        <dbReference type="EMBL" id="KAF5103038.1"/>
    </source>
</evidence>
<dbReference type="EMBL" id="QVQA01000001">
    <property type="protein sequence ID" value="KAF5103038.1"/>
    <property type="molecule type" value="Genomic_DNA"/>
</dbReference>
<comment type="caution">
    <text evidence="1">The sequence shown here is derived from an EMBL/GenBank/DDBJ whole genome shotgun (WGS) entry which is preliminary data.</text>
</comment>
<keyword evidence="2" id="KW-1185">Reference proteome</keyword>
<evidence type="ECO:0000313" key="2">
    <source>
        <dbReference type="Proteomes" id="UP000744676"/>
    </source>
</evidence>
<dbReference type="Proteomes" id="UP000744676">
    <property type="component" value="Unassembled WGS sequence"/>
</dbReference>
<gene>
    <name evidence="1" type="ORF">D0Z00_000016</name>
</gene>
<organism evidence="1 2">
    <name type="scientific">Geotrichum galactomycetum</name>
    <dbReference type="NCBI Taxonomy" id="27317"/>
    <lineage>
        <taxon>Eukaryota</taxon>
        <taxon>Fungi</taxon>
        <taxon>Dikarya</taxon>
        <taxon>Ascomycota</taxon>
        <taxon>Saccharomycotina</taxon>
        <taxon>Dipodascomycetes</taxon>
        <taxon>Dipodascales</taxon>
        <taxon>Dipodascaceae</taxon>
        <taxon>Geotrichum</taxon>
    </lineage>
</organism>
<sequence>MFASPFVYYTPDTSYSRPSRRSCASFPFEQSYFDIDQLNALRTAEIHRKQRQQAELRRQYELRLAQIEEYHRQQELELRRREAYTRKVQEQRRLQAQKRAEEKQRRFQQQQAEAQRYNEFIVRTINSIFGAEESNAEPEQNVFDPTPAFEAIYSIFNDHASKQPATEKVQSETNNLPEKSETPKEESISEKSVETSEENAEKESEEITFDPTETLNTLLSIVNSVFNEPETSDAKTEETEETDKNEKDESESQQTVDTFSVSESQVATETIADEASVESEVATETIADEASVDSEKELSDANTAEAEAVETSITPESLVSEAENIAYDTAEEDEDTSEEEYVLVEEKDEPTEVSPVLPEPTLTDTLNSISKKIDHNVAVYERVSKHATEAYTDSESDSISSLSTASESSSSATTLILRSRIKVLQRAQLELENLYEDLDNIETPSDISDKRLKQVLTGKAVSYADKVDELRLNLVNQLEKSKAKSTASASDVVTSKPAKEQSDNSSDNSSVRRVLVEIVQDEALSD</sequence>
<proteinExistence type="predicted"/>
<protein>
    <submittedName>
        <fullName evidence="1">Uncharacterized protein</fullName>
    </submittedName>
</protein>
<name>A0ACB6VB28_9ASCO</name>
<accession>A0ACB6VB28</accession>
<reference evidence="1 2" key="1">
    <citation type="journal article" date="2020" name="Front. Microbiol.">
        <title>Phenotypic and Genetic Characterization of the Cheese Ripening Yeast Geotrichum candidum.</title>
        <authorList>
            <person name="Perkins V."/>
            <person name="Vignola S."/>
            <person name="Lessard M.H."/>
            <person name="Plante P.L."/>
            <person name="Corbeil J."/>
            <person name="Dugat-Bony E."/>
            <person name="Frenette M."/>
            <person name="Labrie S."/>
        </authorList>
    </citation>
    <scope>NUCLEOTIDE SEQUENCE [LARGE SCALE GENOMIC DNA]</scope>
    <source>
        <strain evidence="1 2">LMA-1147</strain>
    </source>
</reference>